<evidence type="ECO:0000256" key="4">
    <source>
        <dbReference type="ARBA" id="ARBA00022723"/>
    </source>
</evidence>
<keyword evidence="8" id="KW-0482">Metalloprotease</keyword>
<keyword evidence="7 9" id="KW-0224">Dipeptidase</keyword>
<name>A0ABS5PR68_9FIRM</name>
<proteinExistence type="inferred from homology"/>
<keyword evidence="4" id="KW-0479">Metal-binding</keyword>
<evidence type="ECO:0000313" key="9">
    <source>
        <dbReference type="EMBL" id="MBS7527412.1"/>
    </source>
</evidence>
<dbReference type="InterPro" id="IPR036264">
    <property type="entry name" value="Bact_exopeptidase_dim_dom"/>
</dbReference>
<dbReference type="PANTHER" id="PTHR43808">
    <property type="entry name" value="ACETYLORNITHINE DEACETYLASE"/>
    <property type="match status" value="1"/>
</dbReference>
<evidence type="ECO:0000256" key="8">
    <source>
        <dbReference type="ARBA" id="ARBA00023049"/>
    </source>
</evidence>
<dbReference type="InterPro" id="IPR010964">
    <property type="entry name" value="M20A_pepV-rel"/>
</dbReference>
<dbReference type="Gene3D" id="3.40.630.10">
    <property type="entry name" value="Zn peptidases"/>
    <property type="match status" value="1"/>
</dbReference>
<evidence type="ECO:0000256" key="3">
    <source>
        <dbReference type="ARBA" id="ARBA00022670"/>
    </source>
</evidence>
<reference evidence="9 10" key="1">
    <citation type="submission" date="2021-05" db="EMBL/GenBank/DDBJ databases">
        <title>Fusibacter ferrireducens sp. nov., an anaerobic, sulfur- and Fe-reducing bacterium isolated from the mangrove sediment.</title>
        <authorList>
            <person name="Qiu D."/>
        </authorList>
    </citation>
    <scope>NUCLEOTIDE SEQUENCE [LARGE SCALE GENOMIC DNA]</scope>
    <source>
        <strain evidence="9 10">DSM 12116</strain>
    </source>
</reference>
<dbReference type="InterPro" id="IPR001261">
    <property type="entry name" value="ArgE/DapE_CS"/>
</dbReference>
<dbReference type="InterPro" id="IPR050072">
    <property type="entry name" value="Peptidase_M20A"/>
</dbReference>
<dbReference type="Gene3D" id="3.30.70.360">
    <property type="match status" value="2"/>
</dbReference>
<dbReference type="RefSeq" id="WP_213237273.1">
    <property type="nucleotide sequence ID" value="NZ_JAHBCL010000020.1"/>
</dbReference>
<dbReference type="GO" id="GO:0016805">
    <property type="term" value="F:dipeptidase activity"/>
    <property type="evidence" value="ECO:0007669"/>
    <property type="project" value="UniProtKB-KW"/>
</dbReference>
<keyword evidence="6" id="KW-0862">Zinc</keyword>
<sequence>MISQKNKQAMIDDLISMLQIKSVIDEENGERPFGDGIDLALKQILSISKRLGYRTYYDPNGYYGYAEIGEGEELIGILGHIDVVPEGDEALWRYPPYSGTFTDDKIYGRGAQDDKGPIVAVLYAMKWLLEEGLTLHKRFRFIFGTDEENHWRGICRYMHEQEVPCCGFTPDSAFPVVYAEKGLLQLKIESKKGVPFHISGGTSLNAVPESAIYAGDDVVRISQALKRQGFDFENEGDELIVIGRSAHAAKPESGINAISRLALAISEESELIHFLNERIGLTTNGAYIFGNCRDDVSGRLTLNIGKIDMSKYGQSIGVDIRFPVTFSKKFIMDAMMRNAEKYHLEITELDYLAPNFVSVSSALIQNLVGAYEAVTGLDGTPLSTGGATYARSMKNCVAFGARLPGMNALAHQTDEHIAVEQMIACMRIYKEAIKRLNDAPAVCPI</sequence>
<dbReference type="InterPro" id="IPR002933">
    <property type="entry name" value="Peptidase_M20"/>
</dbReference>
<keyword evidence="10" id="KW-1185">Reference proteome</keyword>
<dbReference type="PANTHER" id="PTHR43808:SF31">
    <property type="entry name" value="N-ACETYL-L-CITRULLINE DEACETYLASE"/>
    <property type="match status" value="1"/>
</dbReference>
<dbReference type="Proteomes" id="UP000746471">
    <property type="component" value="Unassembled WGS sequence"/>
</dbReference>
<dbReference type="SUPFAM" id="SSF53187">
    <property type="entry name" value="Zn-dependent exopeptidases"/>
    <property type="match status" value="1"/>
</dbReference>
<evidence type="ECO:0000256" key="6">
    <source>
        <dbReference type="ARBA" id="ARBA00022833"/>
    </source>
</evidence>
<evidence type="ECO:0000256" key="2">
    <source>
        <dbReference type="ARBA" id="ARBA00006247"/>
    </source>
</evidence>
<dbReference type="Pfam" id="PF01546">
    <property type="entry name" value="Peptidase_M20"/>
    <property type="match status" value="1"/>
</dbReference>
<dbReference type="NCBIfam" id="TIGR01887">
    <property type="entry name" value="dipeptidaselike"/>
    <property type="match status" value="1"/>
</dbReference>
<dbReference type="EMBL" id="JAHBCL010000020">
    <property type="protein sequence ID" value="MBS7527412.1"/>
    <property type="molecule type" value="Genomic_DNA"/>
</dbReference>
<evidence type="ECO:0000256" key="5">
    <source>
        <dbReference type="ARBA" id="ARBA00022801"/>
    </source>
</evidence>
<evidence type="ECO:0000256" key="7">
    <source>
        <dbReference type="ARBA" id="ARBA00022997"/>
    </source>
</evidence>
<organism evidence="9 10">
    <name type="scientific">Fusibacter paucivorans</name>
    <dbReference type="NCBI Taxonomy" id="76009"/>
    <lineage>
        <taxon>Bacteria</taxon>
        <taxon>Bacillati</taxon>
        <taxon>Bacillota</taxon>
        <taxon>Clostridia</taxon>
        <taxon>Eubacteriales</taxon>
        <taxon>Eubacteriales Family XII. Incertae Sedis</taxon>
        <taxon>Fusibacter</taxon>
    </lineage>
</organism>
<comment type="cofactor">
    <cofactor evidence="1">
        <name>Zn(2+)</name>
        <dbReference type="ChEBI" id="CHEBI:29105"/>
    </cofactor>
</comment>
<dbReference type="PROSITE" id="PS00758">
    <property type="entry name" value="ARGE_DAPE_CPG2_1"/>
    <property type="match status" value="1"/>
</dbReference>
<keyword evidence="3" id="KW-0645">Protease</keyword>
<gene>
    <name evidence="9" type="ORF">KHM83_12075</name>
</gene>
<dbReference type="SUPFAM" id="SSF55031">
    <property type="entry name" value="Bacterial exopeptidase dimerisation domain"/>
    <property type="match status" value="1"/>
</dbReference>
<evidence type="ECO:0000256" key="1">
    <source>
        <dbReference type="ARBA" id="ARBA00001947"/>
    </source>
</evidence>
<accession>A0ABS5PR68</accession>
<protein>
    <submittedName>
        <fullName evidence="9">Sapep family Mn(2+)-dependent dipeptidase</fullName>
        <ecNumber evidence="9">3.4.13.-</ecNumber>
    </submittedName>
</protein>
<comment type="caution">
    <text evidence="9">The sequence shown here is derived from an EMBL/GenBank/DDBJ whole genome shotgun (WGS) entry which is preliminary data.</text>
</comment>
<comment type="similarity">
    <text evidence="2">Belongs to the peptidase M20A family.</text>
</comment>
<keyword evidence="5 9" id="KW-0378">Hydrolase</keyword>
<dbReference type="EC" id="3.4.13.-" evidence="9"/>
<evidence type="ECO:0000313" key="10">
    <source>
        <dbReference type="Proteomes" id="UP000746471"/>
    </source>
</evidence>